<dbReference type="EMBL" id="JELX01002029">
    <property type="protein sequence ID" value="KYF56769.1"/>
    <property type="molecule type" value="Genomic_DNA"/>
</dbReference>
<protein>
    <submittedName>
        <fullName evidence="1">Uncharacterized protein</fullName>
    </submittedName>
</protein>
<evidence type="ECO:0000313" key="1">
    <source>
        <dbReference type="EMBL" id="KYF56769.1"/>
    </source>
</evidence>
<comment type="caution">
    <text evidence="1">The sequence shown here is derived from an EMBL/GenBank/DDBJ whole genome shotgun (WGS) entry which is preliminary data.</text>
</comment>
<proteinExistence type="predicted"/>
<name>A0A150PM13_SORCE</name>
<dbReference type="Proteomes" id="UP000075604">
    <property type="component" value="Unassembled WGS sequence"/>
</dbReference>
<organism evidence="1 2">
    <name type="scientific">Sorangium cellulosum</name>
    <name type="common">Polyangium cellulosum</name>
    <dbReference type="NCBI Taxonomy" id="56"/>
    <lineage>
        <taxon>Bacteria</taxon>
        <taxon>Pseudomonadati</taxon>
        <taxon>Myxococcota</taxon>
        <taxon>Polyangia</taxon>
        <taxon>Polyangiales</taxon>
        <taxon>Polyangiaceae</taxon>
        <taxon>Sorangium</taxon>
    </lineage>
</organism>
<gene>
    <name evidence="1" type="ORF">BE04_08575</name>
</gene>
<sequence>MARGKTPRALLAQKQDRLDWKRFGFLENLLIFCAKERRSVPPESRVKFGISSKIKDEGVCVLFGVDRERDPLMRGRGVARPDYLVLYASRERCLVTIIEMKGTDRHKLEHGIDQIKALRDRLREEIEAHLPGACGGMVKFQGILLTPFNADIPRAKIQREAASGFTILPLQYGQKAELYRYVRTELRSTDRYVHEKLPRDADELNFIEKILVHAALPERIEGALPAAKLGSGIDVHYARPDDGHDEDHAALIADRTGAQIATPARCAGFRRKIEDELRHLGLRYARLQFTSVP</sequence>
<accession>A0A150PM13</accession>
<feature type="non-terminal residue" evidence="1">
    <location>
        <position position="293"/>
    </location>
</feature>
<reference evidence="1 2" key="1">
    <citation type="submission" date="2014-02" db="EMBL/GenBank/DDBJ databases">
        <title>The small core and large imbalanced accessory genome model reveals a collaborative survival strategy of Sorangium cellulosum strains in nature.</title>
        <authorList>
            <person name="Han K."/>
            <person name="Peng R."/>
            <person name="Blom J."/>
            <person name="Li Y.-Z."/>
        </authorList>
    </citation>
    <scope>NUCLEOTIDE SEQUENCE [LARGE SCALE GENOMIC DNA]</scope>
    <source>
        <strain evidence="1 2">So0157-18</strain>
    </source>
</reference>
<dbReference type="AlphaFoldDB" id="A0A150PM13"/>
<evidence type="ECO:0000313" key="2">
    <source>
        <dbReference type="Proteomes" id="UP000075604"/>
    </source>
</evidence>